<evidence type="ECO:0000256" key="1">
    <source>
        <dbReference type="ARBA" id="ARBA00002869"/>
    </source>
</evidence>
<sequence length="343" mass="37413">MTQVGAGHARMVAVEKFCNSFILIFMSSSFILPKKIIIASRKSLLAMWQAEFIQQRLTELYPQTEISILGMTTRGDQILDTSLSKIGGKGLFIKELEQALADGRADIAVHSMKDMPMNIPEGFVLAAITEREDPRDAFVSNQYNSLEMLPADSIVGTSSLRRESQLRAQFPHLQVQPLRGNVQTRLSKLDEGQYAAIILAAAGLKRLGLADRITSLLSAEQSLPAVGQGALGIECAANRPDLVTLMQPLHHHETAQCVKAERTISRILGGSCQVPLGAFAEITDDVLRLRGFVATPDGKRTIKDELSGKPETGEQMGEQLAQQLTAQGADKILAALTLTDHWE</sequence>
<comment type="function">
    <text evidence="1 8">Tetrapolymerization of the monopyrrole PBG into the hydroxymethylbilane pre-uroporphyrinogen in several discrete steps.</text>
</comment>
<dbReference type="AlphaFoldDB" id="A0A1N6FFB5"/>
<evidence type="ECO:0000256" key="7">
    <source>
        <dbReference type="ARBA" id="ARBA00048169"/>
    </source>
</evidence>
<dbReference type="Pfam" id="PF01379">
    <property type="entry name" value="Porphobil_deam"/>
    <property type="match status" value="1"/>
</dbReference>
<dbReference type="EC" id="2.5.1.61" evidence="8"/>
<dbReference type="PANTHER" id="PTHR11557:SF0">
    <property type="entry name" value="PORPHOBILINOGEN DEAMINASE"/>
    <property type="match status" value="1"/>
</dbReference>
<gene>
    <name evidence="8" type="primary">hemC</name>
    <name evidence="11" type="ORF">SAMN02743940_0230</name>
</gene>
<keyword evidence="12" id="KW-1185">Reference proteome</keyword>
<dbReference type="HAMAP" id="MF_00260">
    <property type="entry name" value="Porphobil_deam"/>
    <property type="match status" value="1"/>
</dbReference>
<dbReference type="SUPFAM" id="SSF53850">
    <property type="entry name" value="Periplasmic binding protein-like II"/>
    <property type="match status" value="1"/>
</dbReference>
<evidence type="ECO:0000256" key="5">
    <source>
        <dbReference type="ARBA" id="ARBA00022679"/>
    </source>
</evidence>
<dbReference type="GO" id="GO:0006782">
    <property type="term" value="P:protoporphyrinogen IX biosynthetic process"/>
    <property type="evidence" value="ECO:0007669"/>
    <property type="project" value="UniProtKB-UniRule"/>
</dbReference>
<comment type="pathway">
    <text evidence="2">Porphyrin-containing compound metabolism; protoporphyrin-IX biosynthesis; coproporphyrinogen-III from 5-aminolevulinate: step 2/4.</text>
</comment>
<dbReference type="PROSITE" id="PS00533">
    <property type="entry name" value="PORPHOBILINOGEN_DEAM"/>
    <property type="match status" value="1"/>
</dbReference>
<dbReference type="InterPro" id="IPR036803">
    <property type="entry name" value="Porphobilinogen_deaminase_C_sf"/>
</dbReference>
<evidence type="ECO:0000256" key="2">
    <source>
        <dbReference type="ARBA" id="ARBA00004735"/>
    </source>
</evidence>
<dbReference type="CDD" id="cd13646">
    <property type="entry name" value="PBP2_EcHMBS_like"/>
    <property type="match status" value="1"/>
</dbReference>
<keyword evidence="5 8" id="KW-0808">Transferase</keyword>
<evidence type="ECO:0000256" key="4">
    <source>
        <dbReference type="ARBA" id="ARBA00011245"/>
    </source>
</evidence>
<keyword evidence="6 8" id="KW-0627">Porphyrin biosynthesis</keyword>
<evidence type="ECO:0000313" key="11">
    <source>
        <dbReference type="EMBL" id="SIN93993.1"/>
    </source>
</evidence>
<feature type="modified residue" description="S-(dipyrrolylmethanemethyl)cysteine" evidence="8">
    <location>
        <position position="272"/>
    </location>
</feature>
<dbReference type="InterPro" id="IPR022418">
    <property type="entry name" value="Porphobilinogen_deaminase_C"/>
</dbReference>
<proteinExistence type="inferred from homology"/>
<dbReference type="PIRSF" id="PIRSF001438">
    <property type="entry name" value="4pyrrol_synth_OHMeBilane_synth"/>
    <property type="match status" value="1"/>
</dbReference>
<organism evidence="11 12">
    <name type="scientific">Nitrosomonas cryotolerans ATCC 49181</name>
    <dbReference type="NCBI Taxonomy" id="1131553"/>
    <lineage>
        <taxon>Bacteria</taxon>
        <taxon>Pseudomonadati</taxon>
        <taxon>Pseudomonadota</taxon>
        <taxon>Betaproteobacteria</taxon>
        <taxon>Nitrosomonadales</taxon>
        <taxon>Nitrosomonadaceae</taxon>
        <taxon>Nitrosomonas</taxon>
    </lineage>
</organism>
<protein>
    <recommendedName>
        <fullName evidence="8">Porphobilinogen deaminase</fullName>
        <shortName evidence="8">PBG</shortName>
        <ecNumber evidence="8">2.5.1.61</ecNumber>
    </recommendedName>
    <alternativeName>
        <fullName evidence="8">Hydroxymethylbilane synthase</fullName>
        <shortName evidence="8">HMBS</shortName>
    </alternativeName>
    <alternativeName>
        <fullName evidence="8">Pre-uroporphyrinogen synthase</fullName>
    </alternativeName>
</protein>
<dbReference type="FunFam" id="3.30.160.40:FF:000002">
    <property type="entry name" value="Porphobilinogen deaminase"/>
    <property type="match status" value="1"/>
</dbReference>
<evidence type="ECO:0000256" key="6">
    <source>
        <dbReference type="ARBA" id="ARBA00023244"/>
    </source>
</evidence>
<accession>A0A1N6FFB5</accession>
<dbReference type="Gene3D" id="3.30.160.40">
    <property type="entry name" value="Porphobilinogen deaminase, C-terminal domain"/>
    <property type="match status" value="1"/>
</dbReference>
<comment type="catalytic activity">
    <reaction evidence="7 8">
        <text>4 porphobilinogen + H2O = hydroxymethylbilane + 4 NH4(+)</text>
        <dbReference type="Rhea" id="RHEA:13185"/>
        <dbReference type="ChEBI" id="CHEBI:15377"/>
        <dbReference type="ChEBI" id="CHEBI:28938"/>
        <dbReference type="ChEBI" id="CHEBI:57845"/>
        <dbReference type="ChEBI" id="CHEBI:58126"/>
        <dbReference type="EC" id="2.5.1.61"/>
    </reaction>
</comment>
<dbReference type="eggNOG" id="COG0181">
    <property type="taxonomic scope" value="Bacteria"/>
</dbReference>
<reference evidence="11 12" key="1">
    <citation type="submission" date="2016-12" db="EMBL/GenBank/DDBJ databases">
        <authorList>
            <person name="Song W.-J."/>
            <person name="Kurnit D.M."/>
        </authorList>
    </citation>
    <scope>NUCLEOTIDE SEQUENCE [LARGE SCALE GENOMIC DNA]</scope>
    <source>
        <strain evidence="11 12">ATCC 49181</strain>
    </source>
</reference>
<evidence type="ECO:0000259" key="10">
    <source>
        <dbReference type="Pfam" id="PF03900"/>
    </source>
</evidence>
<dbReference type="GO" id="GO:0005737">
    <property type="term" value="C:cytoplasm"/>
    <property type="evidence" value="ECO:0007669"/>
    <property type="project" value="UniProtKB-UniRule"/>
</dbReference>
<dbReference type="UniPathway" id="UPA00251">
    <property type="reaction ID" value="UER00319"/>
</dbReference>
<comment type="cofactor">
    <cofactor evidence="8">
        <name>dipyrromethane</name>
        <dbReference type="ChEBI" id="CHEBI:60342"/>
    </cofactor>
    <text evidence="8">Binds 1 dipyrromethane group covalently.</text>
</comment>
<comment type="miscellaneous">
    <text evidence="8">The porphobilinogen subunits are added to the dipyrromethane group.</text>
</comment>
<dbReference type="InterPro" id="IPR022417">
    <property type="entry name" value="Porphobilin_deaminase_N"/>
</dbReference>
<feature type="domain" description="Porphobilinogen deaminase C-terminal" evidence="10">
    <location>
        <begin position="256"/>
        <end position="325"/>
    </location>
</feature>
<evidence type="ECO:0000259" key="9">
    <source>
        <dbReference type="Pfam" id="PF01379"/>
    </source>
</evidence>
<dbReference type="EMBL" id="FSRO01000001">
    <property type="protein sequence ID" value="SIN93993.1"/>
    <property type="molecule type" value="Genomic_DNA"/>
</dbReference>
<comment type="similarity">
    <text evidence="3 8">Belongs to the HMBS family.</text>
</comment>
<name>A0A1N6FFB5_9PROT</name>
<dbReference type="FunFam" id="3.40.190.10:FF:000005">
    <property type="entry name" value="Porphobilinogen deaminase"/>
    <property type="match status" value="1"/>
</dbReference>
<evidence type="ECO:0000256" key="8">
    <source>
        <dbReference type="HAMAP-Rule" id="MF_00260"/>
    </source>
</evidence>
<dbReference type="STRING" id="44575.SAMN05216419_101040"/>
<dbReference type="NCBIfam" id="TIGR00212">
    <property type="entry name" value="hemC"/>
    <property type="match status" value="1"/>
</dbReference>
<dbReference type="PANTHER" id="PTHR11557">
    <property type="entry name" value="PORPHOBILINOGEN DEAMINASE"/>
    <property type="match status" value="1"/>
</dbReference>
<dbReference type="GO" id="GO:0004418">
    <property type="term" value="F:hydroxymethylbilane synthase activity"/>
    <property type="evidence" value="ECO:0007669"/>
    <property type="project" value="UniProtKB-UniRule"/>
</dbReference>
<evidence type="ECO:0000256" key="3">
    <source>
        <dbReference type="ARBA" id="ARBA00005638"/>
    </source>
</evidence>
<dbReference type="Proteomes" id="UP000185062">
    <property type="component" value="Unassembled WGS sequence"/>
</dbReference>
<dbReference type="Pfam" id="PF03900">
    <property type="entry name" value="Porphobil_deamC"/>
    <property type="match status" value="1"/>
</dbReference>
<feature type="domain" description="Porphobilinogen deaminase N-terminal" evidence="9">
    <location>
        <begin position="36"/>
        <end position="241"/>
    </location>
</feature>
<dbReference type="InterPro" id="IPR000860">
    <property type="entry name" value="HemC"/>
</dbReference>
<dbReference type="InterPro" id="IPR022419">
    <property type="entry name" value="Porphobilin_deaminase_cofac_BS"/>
</dbReference>
<dbReference type="PRINTS" id="PR00151">
    <property type="entry name" value="PORPHBDMNASE"/>
</dbReference>
<dbReference type="FunFam" id="3.40.190.10:FF:000004">
    <property type="entry name" value="Porphobilinogen deaminase"/>
    <property type="match status" value="1"/>
</dbReference>
<evidence type="ECO:0000313" key="12">
    <source>
        <dbReference type="Proteomes" id="UP000185062"/>
    </source>
</evidence>
<dbReference type="SUPFAM" id="SSF54782">
    <property type="entry name" value="Porphobilinogen deaminase (hydroxymethylbilane synthase), C-terminal domain"/>
    <property type="match status" value="1"/>
</dbReference>
<dbReference type="Gene3D" id="3.40.190.10">
    <property type="entry name" value="Periplasmic binding protein-like II"/>
    <property type="match status" value="2"/>
</dbReference>
<comment type="subunit">
    <text evidence="4 8">Monomer.</text>
</comment>